<feature type="domain" description="Apple" evidence="1">
    <location>
        <begin position="1"/>
        <end position="74"/>
    </location>
</feature>
<evidence type="ECO:0000313" key="2">
    <source>
        <dbReference type="EMBL" id="VDM69689.1"/>
    </source>
</evidence>
<sequence length="198" mass="22319">DSAFVFDVRRGHTLRSTSESRQAYNAEQCADICLAEECKAFVWDEVNEKCRFFNSTSGEDLERIVNFTYYENNCLNSESRCPNGRIEFLQIKHADVPSFGVSVGVKSIRNCMKECVDTTLFHCKSSQFDPVSSECFVSNEASDAAVSSANLDMYEAFCSTAAEGATTCNRPYAYEKLITSRLLDAPKIQELNSMYRNF</sequence>
<dbReference type="Proteomes" id="UP000270094">
    <property type="component" value="Unassembled WGS sequence"/>
</dbReference>
<keyword evidence="3" id="KW-1185">Reference proteome</keyword>
<accession>A0A3P7IRM1</accession>
<dbReference type="GO" id="GO:0009653">
    <property type="term" value="P:anatomical structure morphogenesis"/>
    <property type="evidence" value="ECO:0007669"/>
    <property type="project" value="TreeGrafter"/>
</dbReference>
<dbReference type="SUPFAM" id="SSF57414">
    <property type="entry name" value="Hairpin loop containing domain-like"/>
    <property type="match status" value="2"/>
</dbReference>
<evidence type="ECO:0000313" key="3">
    <source>
        <dbReference type="Proteomes" id="UP000270094"/>
    </source>
</evidence>
<feature type="non-terminal residue" evidence="2">
    <location>
        <position position="1"/>
    </location>
</feature>
<dbReference type="PANTHER" id="PTHR47327">
    <property type="entry name" value="FI18240P1-RELATED"/>
    <property type="match status" value="1"/>
</dbReference>
<dbReference type="EMBL" id="UYYB01013143">
    <property type="protein sequence ID" value="VDM69689.1"/>
    <property type="molecule type" value="Genomic_DNA"/>
</dbReference>
<dbReference type="AlphaFoldDB" id="A0A3P7IRM1"/>
<gene>
    <name evidence="2" type="ORF">SVUK_LOCUS4687</name>
</gene>
<dbReference type="SMART" id="SM00473">
    <property type="entry name" value="PAN_AP"/>
    <property type="match status" value="2"/>
</dbReference>
<name>A0A3P7IRM1_STRVU</name>
<feature type="domain" description="Apple" evidence="1">
    <location>
        <begin position="81"/>
        <end position="158"/>
    </location>
</feature>
<dbReference type="PANTHER" id="PTHR47327:SF1">
    <property type="entry name" value="RE15579P"/>
    <property type="match status" value="1"/>
</dbReference>
<reference evidence="2 3" key="1">
    <citation type="submission" date="2018-11" db="EMBL/GenBank/DDBJ databases">
        <authorList>
            <consortium name="Pathogen Informatics"/>
        </authorList>
    </citation>
    <scope>NUCLEOTIDE SEQUENCE [LARGE SCALE GENOMIC DNA]</scope>
</reference>
<dbReference type="InterPro" id="IPR052774">
    <property type="entry name" value="Celegans_DevNeuronal_Protein"/>
</dbReference>
<dbReference type="PROSITE" id="PS50948">
    <property type="entry name" value="PAN"/>
    <property type="match status" value="2"/>
</dbReference>
<dbReference type="OrthoDB" id="6423981at2759"/>
<evidence type="ECO:0000259" key="1">
    <source>
        <dbReference type="PROSITE" id="PS50948"/>
    </source>
</evidence>
<protein>
    <recommendedName>
        <fullName evidence="1">Apple domain-containing protein</fullName>
    </recommendedName>
</protein>
<dbReference type="Gene3D" id="3.50.4.10">
    <property type="entry name" value="Hepatocyte Growth Factor"/>
    <property type="match status" value="2"/>
</dbReference>
<organism evidence="2 3">
    <name type="scientific">Strongylus vulgaris</name>
    <name type="common">Blood worm</name>
    <dbReference type="NCBI Taxonomy" id="40348"/>
    <lineage>
        <taxon>Eukaryota</taxon>
        <taxon>Metazoa</taxon>
        <taxon>Ecdysozoa</taxon>
        <taxon>Nematoda</taxon>
        <taxon>Chromadorea</taxon>
        <taxon>Rhabditida</taxon>
        <taxon>Rhabditina</taxon>
        <taxon>Rhabditomorpha</taxon>
        <taxon>Strongyloidea</taxon>
        <taxon>Strongylidae</taxon>
        <taxon>Strongylus</taxon>
    </lineage>
</organism>
<dbReference type="InterPro" id="IPR003609">
    <property type="entry name" value="Pan_app"/>
</dbReference>
<dbReference type="Pfam" id="PF00024">
    <property type="entry name" value="PAN_1"/>
    <property type="match status" value="2"/>
</dbReference>
<proteinExistence type="predicted"/>